<accession>A0A3S5AS49</accession>
<evidence type="ECO:0000313" key="3">
    <source>
        <dbReference type="Proteomes" id="UP000784294"/>
    </source>
</evidence>
<dbReference type="Pfam" id="PF11521">
    <property type="entry name" value="TFIIE-A_C"/>
    <property type="match status" value="1"/>
</dbReference>
<evidence type="ECO:0000313" key="2">
    <source>
        <dbReference type="EMBL" id="VEL27024.1"/>
    </source>
</evidence>
<dbReference type="AlphaFoldDB" id="A0A3S5AS49"/>
<keyword evidence="3" id="KW-1185">Reference proteome</keyword>
<reference evidence="2" key="1">
    <citation type="submission" date="2018-11" db="EMBL/GenBank/DDBJ databases">
        <authorList>
            <consortium name="Pathogen Informatics"/>
        </authorList>
    </citation>
    <scope>NUCLEOTIDE SEQUENCE</scope>
</reference>
<evidence type="ECO:0000259" key="1">
    <source>
        <dbReference type="Pfam" id="PF11521"/>
    </source>
</evidence>
<feature type="domain" description="Transcription factor TFIIE alpha subunit C-terminal" evidence="1">
    <location>
        <begin position="1"/>
        <end position="41"/>
    </location>
</feature>
<dbReference type="EMBL" id="CAAALY010084372">
    <property type="protein sequence ID" value="VEL27024.1"/>
    <property type="molecule type" value="Genomic_DNA"/>
</dbReference>
<sequence>MITVGGKQMPYGEVTSTILNTMMQSEREEYIRIGRQVYTELVFD</sequence>
<dbReference type="Gene3D" id="6.10.140.1250">
    <property type="match status" value="1"/>
</dbReference>
<proteinExistence type="predicted"/>
<gene>
    <name evidence="2" type="ORF">PXEA_LOCUS20464</name>
</gene>
<comment type="caution">
    <text evidence="2">The sequence shown here is derived from an EMBL/GenBank/DDBJ whole genome shotgun (WGS) entry which is preliminary data.</text>
</comment>
<dbReference type="OrthoDB" id="361102at2759"/>
<dbReference type="Proteomes" id="UP000784294">
    <property type="component" value="Unassembled WGS sequence"/>
</dbReference>
<protein>
    <recommendedName>
        <fullName evidence="1">Transcription factor TFIIE alpha subunit C-terminal domain-containing protein</fullName>
    </recommendedName>
</protein>
<name>A0A3S5AS49_9PLAT</name>
<organism evidence="2 3">
    <name type="scientific">Protopolystoma xenopodis</name>
    <dbReference type="NCBI Taxonomy" id="117903"/>
    <lineage>
        <taxon>Eukaryota</taxon>
        <taxon>Metazoa</taxon>
        <taxon>Spiralia</taxon>
        <taxon>Lophotrochozoa</taxon>
        <taxon>Platyhelminthes</taxon>
        <taxon>Monogenea</taxon>
        <taxon>Polyopisthocotylea</taxon>
        <taxon>Polystomatidea</taxon>
        <taxon>Polystomatidae</taxon>
        <taxon>Protopolystoma</taxon>
    </lineage>
</organism>
<dbReference type="InterPro" id="IPR021600">
    <property type="entry name" value="TFIIE_asu_C"/>
</dbReference>